<accession>A0A382I732</accession>
<keyword evidence="9 12" id="KW-0472">Membrane</keyword>
<keyword evidence="7" id="KW-0408">Iron</keyword>
<name>A0A382I732_9ZZZZ</name>
<feature type="non-terminal residue" evidence="13">
    <location>
        <position position="1"/>
    </location>
</feature>
<evidence type="ECO:0000256" key="11">
    <source>
        <dbReference type="ARBA" id="ARBA00023444"/>
    </source>
</evidence>
<keyword evidence="10" id="KW-1015">Disulfide bond</keyword>
<feature type="transmembrane region" description="Helical" evidence="12">
    <location>
        <begin position="304"/>
        <end position="325"/>
    </location>
</feature>
<feature type="transmembrane region" description="Helical" evidence="12">
    <location>
        <begin position="133"/>
        <end position="153"/>
    </location>
</feature>
<dbReference type="GO" id="GO:0016020">
    <property type="term" value="C:membrane"/>
    <property type="evidence" value="ECO:0007669"/>
    <property type="project" value="UniProtKB-SubCell"/>
</dbReference>
<dbReference type="GO" id="GO:0006784">
    <property type="term" value="P:heme A biosynthetic process"/>
    <property type="evidence" value="ECO:0007669"/>
    <property type="project" value="InterPro"/>
</dbReference>
<keyword evidence="2" id="KW-1003">Cell membrane</keyword>
<feature type="transmembrane region" description="Helical" evidence="12">
    <location>
        <begin position="245"/>
        <end position="266"/>
    </location>
</feature>
<proteinExistence type="predicted"/>
<dbReference type="Pfam" id="PF02628">
    <property type="entry name" value="COX15-CtaA"/>
    <property type="match status" value="1"/>
</dbReference>
<dbReference type="InterPro" id="IPR003780">
    <property type="entry name" value="COX15/CtaA_fam"/>
</dbReference>
<evidence type="ECO:0000256" key="10">
    <source>
        <dbReference type="ARBA" id="ARBA00023157"/>
    </source>
</evidence>
<evidence type="ECO:0000256" key="5">
    <source>
        <dbReference type="ARBA" id="ARBA00022989"/>
    </source>
</evidence>
<dbReference type="EMBL" id="UINC01065590">
    <property type="protein sequence ID" value="SVB95416.1"/>
    <property type="molecule type" value="Genomic_DNA"/>
</dbReference>
<protein>
    <recommendedName>
        <fullName evidence="14">Cytochrome oxidase assembly protein</fullName>
    </recommendedName>
</protein>
<dbReference type="PANTHER" id="PTHR35457:SF1">
    <property type="entry name" value="HEME A SYNTHASE"/>
    <property type="match status" value="1"/>
</dbReference>
<feature type="transmembrane region" description="Helical" evidence="12">
    <location>
        <begin position="21"/>
        <end position="43"/>
    </location>
</feature>
<evidence type="ECO:0000256" key="9">
    <source>
        <dbReference type="ARBA" id="ARBA00023136"/>
    </source>
</evidence>
<feature type="transmembrane region" description="Helical" evidence="12">
    <location>
        <begin position="73"/>
        <end position="93"/>
    </location>
</feature>
<evidence type="ECO:0000256" key="12">
    <source>
        <dbReference type="SAM" id="Phobius"/>
    </source>
</evidence>
<feature type="transmembrane region" description="Helical" evidence="12">
    <location>
        <begin position="105"/>
        <end position="127"/>
    </location>
</feature>
<keyword evidence="5 12" id="KW-1133">Transmembrane helix</keyword>
<dbReference type="GO" id="GO:0016491">
    <property type="term" value="F:oxidoreductase activity"/>
    <property type="evidence" value="ECO:0007669"/>
    <property type="project" value="UniProtKB-KW"/>
</dbReference>
<keyword evidence="4" id="KW-0479">Metal-binding</keyword>
<evidence type="ECO:0008006" key="14">
    <source>
        <dbReference type="Google" id="ProtNLM"/>
    </source>
</evidence>
<evidence type="ECO:0000256" key="2">
    <source>
        <dbReference type="ARBA" id="ARBA00022475"/>
    </source>
</evidence>
<feature type="transmembrane region" description="Helical" evidence="12">
    <location>
        <begin position="173"/>
        <end position="193"/>
    </location>
</feature>
<comment type="pathway">
    <text evidence="11">Porphyrin-containing compound metabolism.</text>
</comment>
<evidence type="ECO:0000313" key="13">
    <source>
        <dbReference type="EMBL" id="SVB95416.1"/>
    </source>
</evidence>
<keyword evidence="3 12" id="KW-0812">Transmembrane</keyword>
<evidence type="ECO:0000256" key="7">
    <source>
        <dbReference type="ARBA" id="ARBA00023004"/>
    </source>
</evidence>
<gene>
    <name evidence="13" type="ORF">METZ01_LOCUS248270</name>
</gene>
<keyword evidence="6" id="KW-0560">Oxidoreductase</keyword>
<dbReference type="InterPro" id="IPR050450">
    <property type="entry name" value="COX15/CtaA_HemeA_synthase"/>
</dbReference>
<dbReference type="GO" id="GO:0046872">
    <property type="term" value="F:metal ion binding"/>
    <property type="evidence" value="ECO:0007669"/>
    <property type="project" value="UniProtKB-KW"/>
</dbReference>
<dbReference type="PANTHER" id="PTHR35457">
    <property type="entry name" value="HEME A SYNTHASE"/>
    <property type="match status" value="1"/>
</dbReference>
<evidence type="ECO:0000256" key="4">
    <source>
        <dbReference type="ARBA" id="ARBA00022723"/>
    </source>
</evidence>
<evidence type="ECO:0000256" key="8">
    <source>
        <dbReference type="ARBA" id="ARBA00023133"/>
    </source>
</evidence>
<reference evidence="13" key="1">
    <citation type="submission" date="2018-05" db="EMBL/GenBank/DDBJ databases">
        <authorList>
            <person name="Lanie J.A."/>
            <person name="Ng W.-L."/>
            <person name="Kazmierczak K.M."/>
            <person name="Andrzejewski T.M."/>
            <person name="Davidsen T.M."/>
            <person name="Wayne K.J."/>
            <person name="Tettelin H."/>
            <person name="Glass J.I."/>
            <person name="Rusch D."/>
            <person name="Podicherti R."/>
            <person name="Tsui H.-C.T."/>
            <person name="Winkler M.E."/>
        </authorList>
    </citation>
    <scope>NUCLEOTIDE SEQUENCE</scope>
</reference>
<comment type="subcellular location">
    <subcellularLocation>
        <location evidence="1">Membrane</location>
        <topology evidence="1">Multi-pass membrane protein</topology>
    </subcellularLocation>
</comment>
<evidence type="ECO:0000256" key="1">
    <source>
        <dbReference type="ARBA" id="ARBA00004141"/>
    </source>
</evidence>
<feature type="transmembrane region" description="Helical" evidence="12">
    <location>
        <begin position="275"/>
        <end position="298"/>
    </location>
</feature>
<evidence type="ECO:0000256" key="3">
    <source>
        <dbReference type="ARBA" id="ARBA00022692"/>
    </source>
</evidence>
<keyword evidence="8" id="KW-0350">Heme biosynthesis</keyword>
<organism evidence="13">
    <name type="scientific">marine metagenome</name>
    <dbReference type="NCBI Taxonomy" id="408172"/>
    <lineage>
        <taxon>unclassified sequences</taxon>
        <taxon>metagenomes</taxon>
        <taxon>ecological metagenomes</taxon>
    </lineage>
</organism>
<evidence type="ECO:0000256" key="6">
    <source>
        <dbReference type="ARBA" id="ARBA00023002"/>
    </source>
</evidence>
<dbReference type="AlphaFoldDB" id="A0A382I732"/>
<sequence>VAFTSFYINNRQIWLRRYSKFTAFSTLGLIFVGGLVTSTGSGLSVPDWPNTYGELMFTFPYSKWVGGIFYEHLHRLFASFVGFLTLILSIWLWKIESRLWMKKLGIFALGTVIAQGILGGLTVIFLLPTFISMTHGILAQTFFCITIAIAYFLSKEWNSFDKSLAKNENISFVWWSMGLTGLIYIQLILGALMRHTGSGLAILDFPLADGRVIPVLNDLLLSRINYGRFDLGLEPVNMSQVIIHLFHRFGAVLVISGATGLTVWAFRHQRKEDRLFLPVLFLDLLLLTQIVLAALVIWSVKAPFITTFHVWTGALMLGTSFFLTLRSLRMYVPAGQFQTFFQHQLETEREVPG</sequence>